<feature type="transmembrane region" description="Helical" evidence="1">
    <location>
        <begin position="198"/>
        <end position="218"/>
    </location>
</feature>
<feature type="transmembrane region" description="Helical" evidence="1">
    <location>
        <begin position="252"/>
        <end position="269"/>
    </location>
</feature>
<keyword evidence="1" id="KW-1133">Transmembrane helix</keyword>
<feature type="transmembrane region" description="Helical" evidence="1">
    <location>
        <begin position="230"/>
        <end position="246"/>
    </location>
</feature>
<evidence type="ECO:0000313" key="2">
    <source>
        <dbReference type="EMBL" id="BAB80209.1"/>
    </source>
</evidence>
<reference evidence="2 3" key="1">
    <citation type="journal article" date="2002" name="Proc. Natl. Acad. Sci. U.S.A.">
        <title>Complete genome sequence of Clostridium perfringens, an anaerobic flesh-eater.</title>
        <authorList>
            <person name="Shimizu T."/>
            <person name="Ohtani K."/>
            <person name="Hirakawa H."/>
            <person name="Ohshima K."/>
            <person name="Yamashita A."/>
            <person name="Shiba T."/>
            <person name="Ogasawara N."/>
            <person name="Hattori M."/>
            <person name="Kuhara S."/>
            <person name="Hayashi H."/>
        </authorList>
    </citation>
    <scope>NUCLEOTIDE SEQUENCE [LARGE SCALE GENOMIC DNA]</scope>
    <source>
        <strain evidence="3">13 / Type A</strain>
    </source>
</reference>
<dbReference type="EMBL" id="BA000016">
    <property type="protein sequence ID" value="BAB80209.1"/>
    <property type="molecule type" value="Genomic_DNA"/>
</dbReference>
<sequence>MNNFKQFFKINFINLFLVIMLMLNNKLFDNVNFIKYSSGFIIIFLYLIYLMTKNEIIIIKYLISYSLIVTTFVDYLFIYKTITVGFELKYIMEFIVIILSVKLITNYKKYIKIIKDPIFIIAIIAIILNLIYCIFNKDYSINDYLNGIRMYFRFIPVYIVLSYNVLSLDSDYYYYYYINLIIMIIQLFIGTGRDNINGIFGLIGTTTATIFLLILVVVNTIKYINKKIKLGQFIITIAGTLILFVIQENKSFLIITPFIVILLMLIKKANIIKKSFSIILSVLLMLGALKTILIVFPEVSNLINKDTYRIAIEEYFLKNNNPAVFTMGRFEALSYLNKLENNTLFKEMFGEGLGIALPSENWYYEGQAKKNMNGKTIFNDNGSLIYNKYTNKLGYHLSSVVVLFLETGWIGIISLILIILIILKKSIYLIIKTNEEKYNIWGAIGIVLCFSYPISILYVDGLQNRVFMLLNLILLGMINKNYILLINNKNIRII</sequence>
<keyword evidence="1" id="KW-0812">Transmembrane</keyword>
<keyword evidence="1" id="KW-0472">Membrane</keyword>
<feature type="transmembrane region" description="Helical" evidence="1">
    <location>
        <begin position="400"/>
        <end position="423"/>
    </location>
</feature>
<feature type="transmembrane region" description="Helical" evidence="1">
    <location>
        <begin position="33"/>
        <end position="50"/>
    </location>
</feature>
<dbReference type="AlphaFoldDB" id="Q8XN35"/>
<feature type="transmembrane region" description="Helical" evidence="1">
    <location>
        <begin position="62"/>
        <end position="82"/>
    </location>
</feature>
<gene>
    <name evidence="2" type="ordered locus">CPE0503</name>
</gene>
<dbReference type="RefSeq" id="WP_011009860.1">
    <property type="nucleotide sequence ID" value="NC_003366.1"/>
</dbReference>
<feature type="transmembrane region" description="Helical" evidence="1">
    <location>
        <begin position="465"/>
        <end position="485"/>
    </location>
</feature>
<feature type="transmembrane region" description="Helical" evidence="1">
    <location>
        <begin position="7"/>
        <end position="27"/>
    </location>
</feature>
<evidence type="ECO:0000256" key="1">
    <source>
        <dbReference type="SAM" id="Phobius"/>
    </source>
</evidence>
<name>Q8XN35_CLOPE</name>
<dbReference type="STRING" id="195102.gene:10489759"/>
<feature type="transmembrane region" description="Helical" evidence="1">
    <location>
        <begin position="147"/>
        <end position="166"/>
    </location>
</feature>
<dbReference type="HOGENOM" id="CLU_551755_0_0_9"/>
<feature type="transmembrane region" description="Helical" evidence="1">
    <location>
        <begin position="88"/>
        <end position="105"/>
    </location>
</feature>
<feature type="transmembrane region" description="Helical" evidence="1">
    <location>
        <begin position="117"/>
        <end position="135"/>
    </location>
</feature>
<proteinExistence type="predicted"/>
<accession>Q8XN35</accession>
<dbReference type="KEGG" id="cpe:CPE0503"/>
<organism evidence="2 3">
    <name type="scientific">Clostridium perfringens (strain 13 / Type A)</name>
    <dbReference type="NCBI Taxonomy" id="195102"/>
    <lineage>
        <taxon>Bacteria</taxon>
        <taxon>Bacillati</taxon>
        <taxon>Bacillota</taxon>
        <taxon>Clostridia</taxon>
        <taxon>Eubacteriales</taxon>
        <taxon>Clostridiaceae</taxon>
        <taxon>Clostridium</taxon>
    </lineage>
</organism>
<protein>
    <submittedName>
        <fullName evidence="2">Uncharacterized protein</fullName>
    </submittedName>
</protein>
<feature type="transmembrane region" description="Helical" evidence="1">
    <location>
        <begin position="276"/>
        <end position="296"/>
    </location>
</feature>
<dbReference type="Proteomes" id="UP000000818">
    <property type="component" value="Chromosome"/>
</dbReference>
<feature type="transmembrane region" description="Helical" evidence="1">
    <location>
        <begin position="438"/>
        <end position="459"/>
    </location>
</feature>
<evidence type="ECO:0000313" key="3">
    <source>
        <dbReference type="Proteomes" id="UP000000818"/>
    </source>
</evidence>
<feature type="transmembrane region" description="Helical" evidence="1">
    <location>
        <begin position="173"/>
        <end position="192"/>
    </location>
</feature>